<keyword evidence="4" id="KW-0413">Isomerase</keyword>
<keyword evidence="6" id="KW-1185">Reference proteome</keyword>
<dbReference type="SUPFAM" id="SSF52096">
    <property type="entry name" value="ClpP/crotonase"/>
    <property type="match status" value="1"/>
</dbReference>
<keyword evidence="3" id="KW-0576">Peroxisome</keyword>
<evidence type="ECO:0000313" key="5">
    <source>
        <dbReference type="EMBL" id="MDO6962681.1"/>
    </source>
</evidence>
<dbReference type="Pfam" id="PF00378">
    <property type="entry name" value="ECH_1"/>
    <property type="match status" value="1"/>
</dbReference>
<evidence type="ECO:0000256" key="2">
    <source>
        <dbReference type="ARBA" id="ARBA00005254"/>
    </source>
</evidence>
<sequence>MSDHILIERSDAHPGVLVVRMNRPEKKNAITRDMYKRMAQALVDAGSDDSVRAVVIFGVPGSFSAGNDLADFMAIALDPSQGEGVQQFIFELAKFEKPLLSGVDGLAIGIGTTMNLHCDMTFATPRSLFKAPFTDLALVPEAASSLIGPRIMGHQRAFAMFVAGTGFSAAEAREAGIIWKVVSEEELEATTLAAALDLANRPRQAVLLSRRLLKGSVEEIHARMSEELVIFNNQLKSKEAAAAFQAFMSRKK</sequence>
<evidence type="ECO:0000313" key="6">
    <source>
        <dbReference type="Proteomes" id="UP001174932"/>
    </source>
</evidence>
<dbReference type="InterPro" id="IPR001753">
    <property type="entry name" value="Enoyl-CoA_hydra/iso"/>
</dbReference>
<comment type="subcellular location">
    <subcellularLocation>
        <location evidence="1">Peroxisome</location>
    </subcellularLocation>
</comment>
<dbReference type="InterPro" id="IPR029045">
    <property type="entry name" value="ClpP/crotonase-like_dom_sf"/>
</dbReference>
<reference evidence="5" key="1">
    <citation type="journal article" date="2015" name="Int. J. Syst. Evol. Microbiol.">
        <title>Rhizobium alvei sp. nov., isolated from a freshwater river.</title>
        <authorList>
            <person name="Sheu S.Y."/>
            <person name="Huang H.W."/>
            <person name="Young C.C."/>
            <person name="Chen W.M."/>
        </authorList>
    </citation>
    <scope>NUCLEOTIDE SEQUENCE</scope>
    <source>
        <strain evidence="5">TNR-22</strain>
    </source>
</reference>
<organism evidence="5 6">
    <name type="scientific">Rhizobium alvei</name>
    <dbReference type="NCBI Taxonomy" id="1132659"/>
    <lineage>
        <taxon>Bacteria</taxon>
        <taxon>Pseudomonadati</taxon>
        <taxon>Pseudomonadota</taxon>
        <taxon>Alphaproteobacteria</taxon>
        <taxon>Hyphomicrobiales</taxon>
        <taxon>Rhizobiaceae</taxon>
        <taxon>Rhizobium/Agrobacterium group</taxon>
        <taxon>Rhizobium</taxon>
    </lineage>
</organism>
<name>A0ABT8YGD1_9HYPH</name>
<evidence type="ECO:0000256" key="1">
    <source>
        <dbReference type="ARBA" id="ARBA00004275"/>
    </source>
</evidence>
<comment type="caution">
    <text evidence="5">The sequence shown here is derived from an EMBL/GenBank/DDBJ whole genome shotgun (WGS) entry which is preliminary data.</text>
</comment>
<comment type="similarity">
    <text evidence="2">Belongs to the enoyl-CoA hydratase/isomerase family.</text>
</comment>
<dbReference type="Gene3D" id="1.10.12.10">
    <property type="entry name" value="Lyase 2-enoyl-coa Hydratase, Chain A, domain 2"/>
    <property type="match status" value="1"/>
</dbReference>
<evidence type="ECO:0000256" key="4">
    <source>
        <dbReference type="ARBA" id="ARBA00023235"/>
    </source>
</evidence>
<dbReference type="PANTHER" id="PTHR43684:SF1">
    <property type="entry name" value="ENOYL-COA DELTA ISOMERASE 2"/>
    <property type="match status" value="1"/>
</dbReference>
<proteinExistence type="inferred from homology"/>
<dbReference type="CDD" id="cd06558">
    <property type="entry name" value="crotonase-like"/>
    <property type="match status" value="1"/>
</dbReference>
<reference evidence="5" key="2">
    <citation type="submission" date="2023-07" db="EMBL/GenBank/DDBJ databases">
        <authorList>
            <person name="Shen H."/>
        </authorList>
    </citation>
    <scope>NUCLEOTIDE SEQUENCE</scope>
    <source>
        <strain evidence="5">TNR-22</strain>
    </source>
</reference>
<accession>A0ABT8YGD1</accession>
<dbReference type="InterPro" id="IPR014748">
    <property type="entry name" value="Enoyl-CoA_hydra_C"/>
</dbReference>
<dbReference type="EMBL" id="JAUOZU010000001">
    <property type="protein sequence ID" value="MDO6962681.1"/>
    <property type="molecule type" value="Genomic_DNA"/>
</dbReference>
<dbReference type="Gene3D" id="3.90.226.10">
    <property type="entry name" value="2-enoyl-CoA Hydratase, Chain A, domain 1"/>
    <property type="match status" value="1"/>
</dbReference>
<dbReference type="NCBIfam" id="NF004681">
    <property type="entry name" value="PRK06023.1"/>
    <property type="match status" value="1"/>
</dbReference>
<dbReference type="PANTHER" id="PTHR43684">
    <property type="match status" value="1"/>
</dbReference>
<dbReference type="RefSeq" id="WP_304374564.1">
    <property type="nucleotide sequence ID" value="NZ_JAUOZU010000001.1"/>
</dbReference>
<protein>
    <submittedName>
        <fullName evidence="5">Crotonase/enoyl-CoA hydratase family protein</fullName>
    </submittedName>
</protein>
<gene>
    <name evidence="5" type="ORF">Q4481_01855</name>
</gene>
<dbReference type="Proteomes" id="UP001174932">
    <property type="component" value="Unassembled WGS sequence"/>
</dbReference>
<dbReference type="InterPro" id="IPR051053">
    <property type="entry name" value="ECH/Chromodomain_protein"/>
</dbReference>
<evidence type="ECO:0000256" key="3">
    <source>
        <dbReference type="ARBA" id="ARBA00023140"/>
    </source>
</evidence>